<gene>
    <name evidence="1" type="ORF">ALC60_03895</name>
</gene>
<feature type="non-terminal residue" evidence="1">
    <location>
        <position position="1"/>
    </location>
</feature>
<dbReference type="AlphaFoldDB" id="A0A151X9Y9"/>
<sequence length="207" mass="23849">YLGFIFDSKQQSVSIPPNRRRSLFSLIKKLSRKSHCSIGDFASRIGFLVSVFPALQYSSLYTKSFERKKFLALNSSSGDYSRQMVIPSHLQDDFDWWLKIFSDTNQFNPICSEPFVCEIYSDASLTDWGAACDGQRTHGWPFDVDLFASLINAKVGTYVSWFSQLGFLDPNSSFLAFFDRPDLCIINILDHYLQRTRDLRPLDCKFL</sequence>
<reference evidence="1 2" key="1">
    <citation type="submission" date="2015-09" db="EMBL/GenBank/DDBJ databases">
        <title>Trachymyrmex zeteki WGS genome.</title>
        <authorList>
            <person name="Nygaard S."/>
            <person name="Hu H."/>
            <person name="Boomsma J."/>
            <person name="Zhang G."/>
        </authorList>
    </citation>
    <scope>NUCLEOTIDE SEQUENCE [LARGE SCALE GENOMIC DNA]</scope>
    <source>
        <strain evidence="1">Tzet28-1</strain>
        <tissue evidence="1">Whole body</tissue>
    </source>
</reference>
<evidence type="ECO:0000313" key="1">
    <source>
        <dbReference type="EMBL" id="KYQ57149.1"/>
    </source>
</evidence>
<evidence type="ECO:0000313" key="2">
    <source>
        <dbReference type="Proteomes" id="UP000075809"/>
    </source>
</evidence>
<proteinExistence type="predicted"/>
<dbReference type="PANTHER" id="PTHR33050:SF7">
    <property type="entry name" value="RIBONUCLEASE H"/>
    <property type="match status" value="1"/>
</dbReference>
<name>A0A151X9Y9_9HYME</name>
<protein>
    <submittedName>
        <fullName evidence="1">Uncharacterized protein</fullName>
    </submittedName>
</protein>
<dbReference type="EMBL" id="KQ982360">
    <property type="protein sequence ID" value="KYQ57149.1"/>
    <property type="molecule type" value="Genomic_DNA"/>
</dbReference>
<accession>A0A151X9Y9</accession>
<organism evidence="1 2">
    <name type="scientific">Mycetomoellerius zeteki</name>
    <dbReference type="NCBI Taxonomy" id="64791"/>
    <lineage>
        <taxon>Eukaryota</taxon>
        <taxon>Metazoa</taxon>
        <taxon>Ecdysozoa</taxon>
        <taxon>Arthropoda</taxon>
        <taxon>Hexapoda</taxon>
        <taxon>Insecta</taxon>
        <taxon>Pterygota</taxon>
        <taxon>Neoptera</taxon>
        <taxon>Endopterygota</taxon>
        <taxon>Hymenoptera</taxon>
        <taxon>Apocrita</taxon>
        <taxon>Aculeata</taxon>
        <taxon>Formicoidea</taxon>
        <taxon>Formicidae</taxon>
        <taxon>Myrmicinae</taxon>
        <taxon>Mycetomoellerius</taxon>
    </lineage>
</organism>
<keyword evidence="2" id="KW-1185">Reference proteome</keyword>
<dbReference type="Proteomes" id="UP000075809">
    <property type="component" value="Unassembled WGS sequence"/>
</dbReference>
<dbReference type="PANTHER" id="PTHR33050">
    <property type="entry name" value="REVERSE TRANSCRIPTASE DOMAIN-CONTAINING PROTEIN"/>
    <property type="match status" value="1"/>
</dbReference>
<dbReference type="InterPro" id="IPR052055">
    <property type="entry name" value="Hepadnavirus_pol/RT"/>
</dbReference>
<dbReference type="STRING" id="64791.A0A151X9Y9"/>